<sequence>MSTTTTTTTTTTPHIISTPPQYAWQTGPMKLIPTPKFTTGEKDDFAHSASEMALVHNCIIRAFNTIYHQAPHIIPSDYVSFTSYCISTWECLEAHHTGEEEFMFPEIQKLTGIQDLMAINISQHAAFHTGFHAWGAWLQAVHAGTETFDGKKCVELMDAFTEPLAQHLAEEIPTILGLREYKDVLDIRALMKAEAEKVMAAMSKTTQLPLIFLNHDVTYEGGIHNFPPVPTPVVWVLREVFGRWHASWWKFAACSYDGKPKDLHVKG</sequence>
<evidence type="ECO:0000259" key="1">
    <source>
        <dbReference type="Pfam" id="PF01814"/>
    </source>
</evidence>
<dbReference type="InterPro" id="IPR012312">
    <property type="entry name" value="Hemerythrin-like"/>
</dbReference>
<evidence type="ECO:0000313" key="3">
    <source>
        <dbReference type="Proteomes" id="UP000700596"/>
    </source>
</evidence>
<accession>A0A9P9E0E1</accession>
<dbReference type="InterPro" id="IPR053206">
    <property type="entry name" value="Dimeric_xanthone_biosynth"/>
</dbReference>
<dbReference type="EMBL" id="JAGMWT010000005">
    <property type="protein sequence ID" value="KAH7128322.1"/>
    <property type="molecule type" value="Genomic_DNA"/>
</dbReference>
<organism evidence="2 3">
    <name type="scientific">Dendryphion nanum</name>
    <dbReference type="NCBI Taxonomy" id="256645"/>
    <lineage>
        <taxon>Eukaryota</taxon>
        <taxon>Fungi</taxon>
        <taxon>Dikarya</taxon>
        <taxon>Ascomycota</taxon>
        <taxon>Pezizomycotina</taxon>
        <taxon>Dothideomycetes</taxon>
        <taxon>Pleosporomycetidae</taxon>
        <taxon>Pleosporales</taxon>
        <taxon>Torulaceae</taxon>
        <taxon>Dendryphion</taxon>
    </lineage>
</organism>
<dbReference type="OrthoDB" id="58416at2759"/>
<evidence type="ECO:0000313" key="2">
    <source>
        <dbReference type="EMBL" id="KAH7128322.1"/>
    </source>
</evidence>
<dbReference type="AlphaFoldDB" id="A0A9P9E0E1"/>
<feature type="domain" description="Hemerythrin-like" evidence="1">
    <location>
        <begin position="52"/>
        <end position="171"/>
    </location>
</feature>
<keyword evidence="3" id="KW-1185">Reference proteome</keyword>
<reference evidence="2" key="1">
    <citation type="journal article" date="2021" name="Nat. Commun.">
        <title>Genetic determinants of endophytism in the Arabidopsis root mycobiome.</title>
        <authorList>
            <person name="Mesny F."/>
            <person name="Miyauchi S."/>
            <person name="Thiergart T."/>
            <person name="Pickel B."/>
            <person name="Atanasova L."/>
            <person name="Karlsson M."/>
            <person name="Huettel B."/>
            <person name="Barry K.W."/>
            <person name="Haridas S."/>
            <person name="Chen C."/>
            <person name="Bauer D."/>
            <person name="Andreopoulos W."/>
            <person name="Pangilinan J."/>
            <person name="LaButti K."/>
            <person name="Riley R."/>
            <person name="Lipzen A."/>
            <person name="Clum A."/>
            <person name="Drula E."/>
            <person name="Henrissat B."/>
            <person name="Kohler A."/>
            <person name="Grigoriev I.V."/>
            <person name="Martin F.M."/>
            <person name="Hacquard S."/>
        </authorList>
    </citation>
    <scope>NUCLEOTIDE SEQUENCE</scope>
    <source>
        <strain evidence="2">MPI-CAGE-CH-0243</strain>
    </source>
</reference>
<dbReference type="CDD" id="cd12108">
    <property type="entry name" value="Hr-like"/>
    <property type="match status" value="1"/>
</dbReference>
<protein>
    <recommendedName>
        <fullName evidence="1">Hemerythrin-like domain-containing protein</fullName>
    </recommendedName>
</protein>
<proteinExistence type="predicted"/>
<dbReference type="PANTHER" id="PTHR38048:SF2">
    <property type="entry name" value="HEMERYTHRIN-LIKE DOMAIN-CONTAINING PROTEIN"/>
    <property type="match status" value="1"/>
</dbReference>
<comment type="caution">
    <text evidence="2">The sequence shown here is derived from an EMBL/GenBank/DDBJ whole genome shotgun (WGS) entry which is preliminary data.</text>
</comment>
<dbReference type="PANTHER" id="PTHR38048">
    <property type="entry name" value="EXPRESSED PROTEIN"/>
    <property type="match status" value="1"/>
</dbReference>
<dbReference type="Pfam" id="PF01814">
    <property type="entry name" value="Hemerythrin"/>
    <property type="match status" value="1"/>
</dbReference>
<dbReference type="Gene3D" id="1.20.120.520">
    <property type="entry name" value="nmb1532 protein domain like"/>
    <property type="match status" value="1"/>
</dbReference>
<name>A0A9P9E0E1_9PLEO</name>
<gene>
    <name evidence="2" type="ORF">B0J11DRAFT_578545</name>
</gene>
<dbReference type="Proteomes" id="UP000700596">
    <property type="component" value="Unassembled WGS sequence"/>
</dbReference>